<keyword evidence="1" id="KW-1133">Transmembrane helix</keyword>
<organism evidence="2">
    <name type="scientific">Rhodopseudomonas palustris (strain BisB18)</name>
    <dbReference type="NCBI Taxonomy" id="316056"/>
    <lineage>
        <taxon>Bacteria</taxon>
        <taxon>Pseudomonadati</taxon>
        <taxon>Pseudomonadota</taxon>
        <taxon>Alphaproteobacteria</taxon>
        <taxon>Hyphomicrobiales</taxon>
        <taxon>Nitrobacteraceae</taxon>
        <taxon>Rhodopseudomonas</taxon>
    </lineage>
</organism>
<evidence type="ECO:0000313" key="2">
    <source>
        <dbReference type="EMBL" id="ABD87910.1"/>
    </source>
</evidence>
<gene>
    <name evidence="2" type="ordered locus">RPC_2357</name>
</gene>
<feature type="transmembrane region" description="Helical" evidence="1">
    <location>
        <begin position="135"/>
        <end position="160"/>
    </location>
</feature>
<keyword evidence="1" id="KW-0812">Transmembrane</keyword>
<feature type="transmembrane region" description="Helical" evidence="1">
    <location>
        <begin position="61"/>
        <end position="82"/>
    </location>
</feature>
<feature type="transmembrane region" description="Helical" evidence="1">
    <location>
        <begin position="37"/>
        <end position="55"/>
    </location>
</feature>
<name>Q215M6_RHOPB</name>
<proteinExistence type="predicted"/>
<sequence>MRESSAAFCYTSAMSKRHANWDTRSPASKWAHVMERIGLAMAGASCGLFVAANMIRTNVEMGSGAAALAMLLFGAIGFYLGIDLPPPLHDPDAPPPPGHLARTDSVELFSATGTFLSALAAVISVYVIVVDERLHLAVVLLIGLAWLIGSIMQVAAGVIARVRRSRSTA</sequence>
<evidence type="ECO:0000256" key="1">
    <source>
        <dbReference type="SAM" id="Phobius"/>
    </source>
</evidence>
<dbReference type="HOGENOM" id="CLU_123335_1_0_5"/>
<dbReference type="AlphaFoldDB" id="Q215M6"/>
<dbReference type="EMBL" id="CP000301">
    <property type="protein sequence ID" value="ABD87910.1"/>
    <property type="molecule type" value="Genomic_DNA"/>
</dbReference>
<feature type="transmembrane region" description="Helical" evidence="1">
    <location>
        <begin position="108"/>
        <end position="129"/>
    </location>
</feature>
<dbReference type="eggNOG" id="ENOG5032NGH">
    <property type="taxonomic scope" value="Bacteria"/>
</dbReference>
<dbReference type="STRING" id="316056.RPC_2357"/>
<reference evidence="2" key="1">
    <citation type="submission" date="2006-03" db="EMBL/GenBank/DDBJ databases">
        <title>Complete sequence of Rhodopseudomonas palustris BisB18.</title>
        <authorList>
            <consortium name="US DOE Joint Genome Institute"/>
            <person name="Copeland A."/>
            <person name="Lucas S."/>
            <person name="Lapidus A."/>
            <person name="Barry K."/>
            <person name="Detter J.C."/>
            <person name="Glavina del Rio T."/>
            <person name="Hammon N."/>
            <person name="Israni S."/>
            <person name="Dalin E."/>
            <person name="Tice H."/>
            <person name="Pitluck S."/>
            <person name="Chain P."/>
            <person name="Malfatti S."/>
            <person name="Shin M."/>
            <person name="Vergez L."/>
            <person name="Schmutz J."/>
            <person name="Larimer F."/>
            <person name="Land M."/>
            <person name="Hauser L."/>
            <person name="Pelletier D.A."/>
            <person name="Kyrpides N."/>
            <person name="Anderson I."/>
            <person name="Oda Y."/>
            <person name="Harwood C.S."/>
            <person name="Richardson P."/>
        </authorList>
    </citation>
    <scope>NUCLEOTIDE SEQUENCE [LARGE SCALE GENOMIC DNA]</scope>
    <source>
        <strain evidence="2">BisB18</strain>
    </source>
</reference>
<keyword evidence="1" id="KW-0472">Membrane</keyword>
<accession>Q215M6</accession>
<protein>
    <submittedName>
        <fullName evidence="2">Uncharacterized protein</fullName>
    </submittedName>
</protein>
<dbReference type="KEGG" id="rpc:RPC_2357"/>